<keyword evidence="3" id="KW-1185">Reference proteome</keyword>
<sequence length="212" mass="23884">MYSMSKRISDRKPPLAKTPMRPCRVLRSSNSSSMQTPPGSLTKTQKPRRPWDLEESELRPEYRTISCELRTLAKMVRNGLGNGDVDDPKAKVADSCSLKSSPLFARGRFYNEYSARRNERLKSKKGAAGDDGKTTVYSLCVSVESSKRSSSRKLESLRKSVSAAYSVDRNETPRYMLRSMSKENKKPPLPANFEKSVIGGEKKIGARRSRRI</sequence>
<evidence type="ECO:0000313" key="2">
    <source>
        <dbReference type="EMBL" id="KAJ7957964.1"/>
    </source>
</evidence>
<feature type="compositionally biased region" description="Polar residues" evidence="1">
    <location>
        <begin position="27"/>
        <end position="44"/>
    </location>
</feature>
<dbReference type="KEGG" id="qsa:O6P43_018762"/>
<evidence type="ECO:0000256" key="1">
    <source>
        <dbReference type="SAM" id="MobiDB-lite"/>
    </source>
</evidence>
<dbReference type="AlphaFoldDB" id="A0AAD7LH05"/>
<feature type="region of interest" description="Disordered" evidence="1">
    <location>
        <begin position="1"/>
        <end position="55"/>
    </location>
</feature>
<accession>A0AAD7LH05</accession>
<evidence type="ECO:0000313" key="3">
    <source>
        <dbReference type="Proteomes" id="UP001163823"/>
    </source>
</evidence>
<organism evidence="2 3">
    <name type="scientific">Quillaja saponaria</name>
    <name type="common">Soap bark tree</name>
    <dbReference type="NCBI Taxonomy" id="32244"/>
    <lineage>
        <taxon>Eukaryota</taxon>
        <taxon>Viridiplantae</taxon>
        <taxon>Streptophyta</taxon>
        <taxon>Embryophyta</taxon>
        <taxon>Tracheophyta</taxon>
        <taxon>Spermatophyta</taxon>
        <taxon>Magnoliopsida</taxon>
        <taxon>eudicotyledons</taxon>
        <taxon>Gunneridae</taxon>
        <taxon>Pentapetalae</taxon>
        <taxon>rosids</taxon>
        <taxon>fabids</taxon>
        <taxon>Fabales</taxon>
        <taxon>Quillajaceae</taxon>
        <taxon>Quillaja</taxon>
    </lineage>
</organism>
<feature type="region of interest" description="Disordered" evidence="1">
    <location>
        <begin position="181"/>
        <end position="212"/>
    </location>
</feature>
<proteinExistence type="predicted"/>
<comment type="caution">
    <text evidence="2">The sequence shown here is derived from an EMBL/GenBank/DDBJ whole genome shotgun (WGS) entry which is preliminary data.</text>
</comment>
<reference evidence="2" key="1">
    <citation type="journal article" date="2023" name="Science">
        <title>Elucidation of the pathway for biosynthesis of saponin adjuvants from the soapbark tree.</title>
        <authorList>
            <person name="Reed J."/>
            <person name="Orme A."/>
            <person name="El-Demerdash A."/>
            <person name="Owen C."/>
            <person name="Martin L.B.B."/>
            <person name="Misra R.C."/>
            <person name="Kikuchi S."/>
            <person name="Rejzek M."/>
            <person name="Martin A.C."/>
            <person name="Harkess A."/>
            <person name="Leebens-Mack J."/>
            <person name="Louveau T."/>
            <person name="Stephenson M.J."/>
            <person name="Osbourn A."/>
        </authorList>
    </citation>
    <scope>NUCLEOTIDE SEQUENCE</scope>
    <source>
        <strain evidence="2">S10</strain>
    </source>
</reference>
<dbReference type="PANTHER" id="PTHR37259">
    <property type="entry name" value="OS07G0474300 PROTEIN"/>
    <property type="match status" value="1"/>
</dbReference>
<gene>
    <name evidence="2" type="ORF">O6P43_018762</name>
</gene>
<name>A0AAD7LH05_QUISA</name>
<dbReference type="EMBL" id="JARAOO010000008">
    <property type="protein sequence ID" value="KAJ7957964.1"/>
    <property type="molecule type" value="Genomic_DNA"/>
</dbReference>
<dbReference type="Proteomes" id="UP001163823">
    <property type="component" value="Chromosome 8"/>
</dbReference>
<protein>
    <submittedName>
        <fullName evidence="2">FACT complex subunit like</fullName>
    </submittedName>
</protein>
<dbReference type="PANTHER" id="PTHR37259:SF2">
    <property type="entry name" value="OS07G0474300 PROTEIN"/>
    <property type="match status" value="1"/>
</dbReference>